<feature type="transmembrane region" description="Helical" evidence="1">
    <location>
        <begin position="6"/>
        <end position="25"/>
    </location>
</feature>
<organism evidence="2 3">
    <name type="scientific">Taeniopygia guttata</name>
    <name type="common">Zebra finch</name>
    <name type="synonym">Poephila guttata</name>
    <dbReference type="NCBI Taxonomy" id="59729"/>
    <lineage>
        <taxon>Eukaryota</taxon>
        <taxon>Metazoa</taxon>
        <taxon>Chordata</taxon>
        <taxon>Craniata</taxon>
        <taxon>Vertebrata</taxon>
        <taxon>Euteleostomi</taxon>
        <taxon>Archelosauria</taxon>
        <taxon>Archosauria</taxon>
        <taxon>Dinosauria</taxon>
        <taxon>Saurischia</taxon>
        <taxon>Theropoda</taxon>
        <taxon>Coelurosauria</taxon>
        <taxon>Aves</taxon>
        <taxon>Neognathae</taxon>
        <taxon>Neoaves</taxon>
        <taxon>Telluraves</taxon>
        <taxon>Australaves</taxon>
        <taxon>Passeriformes</taxon>
        <taxon>Passeroidea</taxon>
        <taxon>Estrildidae</taxon>
        <taxon>Estrildinae</taxon>
        <taxon>Taeniopygia</taxon>
    </lineage>
</organism>
<protein>
    <submittedName>
        <fullName evidence="2">Uncharacterized protein</fullName>
    </submittedName>
</protein>
<name>A0A674H8L7_TAEGU</name>
<proteinExistence type="predicted"/>
<dbReference type="OMA" id="WLLLCEN"/>
<keyword evidence="3" id="KW-1185">Reference proteome</keyword>
<dbReference type="AlphaFoldDB" id="A0A674H8L7"/>
<evidence type="ECO:0000313" key="3">
    <source>
        <dbReference type="Proteomes" id="UP000007754"/>
    </source>
</evidence>
<reference evidence="2" key="3">
    <citation type="submission" date="2025-09" db="UniProtKB">
        <authorList>
            <consortium name="Ensembl"/>
        </authorList>
    </citation>
    <scope>IDENTIFICATION</scope>
</reference>
<dbReference type="InParanoid" id="A0A674H8L7"/>
<feature type="transmembrane region" description="Helical" evidence="1">
    <location>
        <begin position="46"/>
        <end position="63"/>
    </location>
</feature>
<keyword evidence="1" id="KW-1133">Transmembrane helix</keyword>
<keyword evidence="1" id="KW-0472">Membrane</keyword>
<dbReference type="GeneTree" id="ENSGT00960000190252"/>
<sequence length="76" mass="9087">MNLDFLLRIIYLVFLLLFCIPFRHLPLPNIFGLLAGLKHMLCRIRSARCWLLLCLYLHISMIWSKKICCIVKKLIR</sequence>
<keyword evidence="1" id="KW-0812">Transmembrane</keyword>
<reference evidence="2" key="2">
    <citation type="submission" date="2025-08" db="UniProtKB">
        <authorList>
            <consortium name="Ensembl"/>
        </authorList>
    </citation>
    <scope>IDENTIFICATION</scope>
</reference>
<dbReference type="Proteomes" id="UP000007754">
    <property type="component" value="Chromosome 2"/>
</dbReference>
<evidence type="ECO:0000256" key="1">
    <source>
        <dbReference type="SAM" id="Phobius"/>
    </source>
</evidence>
<dbReference type="Ensembl" id="ENSTGUT00000021114.1">
    <property type="protein sequence ID" value="ENSTGUP00000030800.1"/>
    <property type="gene ID" value="ENSTGUG00000028827.1"/>
</dbReference>
<evidence type="ECO:0000313" key="2">
    <source>
        <dbReference type="Ensembl" id="ENSTGUP00000030800.1"/>
    </source>
</evidence>
<reference evidence="2 3" key="1">
    <citation type="journal article" date="2010" name="Nature">
        <title>The genome of a songbird.</title>
        <authorList>
            <person name="Warren W.C."/>
            <person name="Clayton D.F."/>
            <person name="Ellegren H."/>
            <person name="Arnold A.P."/>
            <person name="Hillier L.W."/>
            <person name="Kunstner A."/>
            <person name="Searle S."/>
            <person name="White S."/>
            <person name="Vilella A.J."/>
            <person name="Fairley S."/>
            <person name="Heger A."/>
            <person name="Kong L."/>
            <person name="Ponting C.P."/>
            <person name="Jarvis E.D."/>
            <person name="Mello C.V."/>
            <person name="Minx P."/>
            <person name="Lovell P."/>
            <person name="Velho T.A."/>
            <person name="Ferris M."/>
            <person name="Balakrishnan C.N."/>
            <person name="Sinha S."/>
            <person name="Blatti C."/>
            <person name="London S.E."/>
            <person name="Li Y."/>
            <person name="Lin Y.C."/>
            <person name="George J."/>
            <person name="Sweedler J."/>
            <person name="Southey B."/>
            <person name="Gunaratne P."/>
            <person name="Watson M."/>
            <person name="Nam K."/>
            <person name="Backstrom N."/>
            <person name="Smeds L."/>
            <person name="Nabholz B."/>
            <person name="Itoh Y."/>
            <person name="Whitney O."/>
            <person name="Pfenning A.R."/>
            <person name="Howard J."/>
            <person name="Volker M."/>
            <person name="Skinner B.M."/>
            <person name="Griffin D.K."/>
            <person name="Ye L."/>
            <person name="McLaren W.M."/>
            <person name="Flicek P."/>
            <person name="Quesada V."/>
            <person name="Velasco G."/>
            <person name="Lopez-Otin C."/>
            <person name="Puente X.S."/>
            <person name="Olender T."/>
            <person name="Lancet D."/>
            <person name="Smit A.F."/>
            <person name="Hubley R."/>
            <person name="Konkel M.K."/>
            <person name="Walker J.A."/>
            <person name="Batzer M.A."/>
            <person name="Gu W."/>
            <person name="Pollock D.D."/>
            <person name="Chen L."/>
            <person name="Cheng Z."/>
            <person name="Eichler E.E."/>
            <person name="Stapley J."/>
            <person name="Slate J."/>
            <person name="Ekblom R."/>
            <person name="Birkhead T."/>
            <person name="Burke T."/>
            <person name="Burt D."/>
            <person name="Scharff C."/>
            <person name="Adam I."/>
            <person name="Richard H."/>
            <person name="Sultan M."/>
            <person name="Soldatov A."/>
            <person name="Lehrach H."/>
            <person name="Edwards S.V."/>
            <person name="Yang S.P."/>
            <person name="Li X."/>
            <person name="Graves T."/>
            <person name="Fulton L."/>
            <person name="Nelson J."/>
            <person name="Chinwalla A."/>
            <person name="Hou S."/>
            <person name="Mardis E.R."/>
            <person name="Wilson R.K."/>
        </authorList>
    </citation>
    <scope>NUCLEOTIDE SEQUENCE [LARGE SCALE GENOMIC DNA]</scope>
</reference>
<accession>A0A674H8L7</accession>